<name>A0A516H0T0_9PROT</name>
<keyword evidence="3" id="KW-1003">Cell membrane</keyword>
<evidence type="ECO:0000256" key="3">
    <source>
        <dbReference type="ARBA" id="ARBA00022475"/>
    </source>
</evidence>
<keyword evidence="6 8" id="KW-1133">Transmembrane helix</keyword>
<keyword evidence="4" id="KW-0997">Cell inner membrane</keyword>
<evidence type="ECO:0000313" key="9">
    <source>
        <dbReference type="EMBL" id="QDO97382.1"/>
    </source>
</evidence>
<dbReference type="InterPro" id="IPR027463">
    <property type="entry name" value="AcrB_DN_DC_subdom"/>
</dbReference>
<feature type="transmembrane region" description="Helical" evidence="8">
    <location>
        <begin position="874"/>
        <end position="894"/>
    </location>
</feature>
<feature type="transmembrane region" description="Helical" evidence="8">
    <location>
        <begin position="526"/>
        <end position="545"/>
    </location>
</feature>
<feature type="transmembrane region" description="Helical" evidence="8">
    <location>
        <begin position="12"/>
        <end position="34"/>
    </location>
</feature>
<proteinExistence type="predicted"/>
<dbReference type="PANTHER" id="PTHR32063">
    <property type="match status" value="1"/>
</dbReference>
<dbReference type="Gene3D" id="3.30.70.1320">
    <property type="entry name" value="Multidrug efflux transporter AcrB pore domain like"/>
    <property type="match status" value="1"/>
</dbReference>
<feature type="transmembrane region" description="Helical" evidence="8">
    <location>
        <begin position="359"/>
        <end position="380"/>
    </location>
</feature>
<feature type="transmembrane region" description="Helical" evidence="8">
    <location>
        <begin position="333"/>
        <end position="352"/>
    </location>
</feature>
<gene>
    <name evidence="9" type="ORF">FNB15_08935</name>
</gene>
<dbReference type="RefSeq" id="WP_144068363.1">
    <property type="nucleotide sequence ID" value="NZ_CP041636.1"/>
</dbReference>
<keyword evidence="5 8" id="KW-0812">Transmembrane</keyword>
<feature type="transmembrane region" description="Helical" evidence="8">
    <location>
        <begin position="430"/>
        <end position="450"/>
    </location>
</feature>
<dbReference type="KEGG" id="fer:FNB15_08935"/>
<keyword evidence="7 8" id="KW-0472">Membrane</keyword>
<reference evidence="9 10" key="1">
    <citation type="submission" date="2019-07" db="EMBL/GenBank/DDBJ databases">
        <title>Genome sequencing for Ferrovibrio sp. K5.</title>
        <authorList>
            <person name="Park S.-J."/>
        </authorList>
    </citation>
    <scope>NUCLEOTIDE SEQUENCE [LARGE SCALE GENOMIC DNA]</scope>
    <source>
        <strain evidence="9 10">K5</strain>
    </source>
</reference>
<evidence type="ECO:0000256" key="5">
    <source>
        <dbReference type="ARBA" id="ARBA00022692"/>
    </source>
</evidence>
<dbReference type="PRINTS" id="PR00702">
    <property type="entry name" value="ACRIFLAVINRP"/>
</dbReference>
<comment type="subcellular location">
    <subcellularLocation>
        <location evidence="1">Cell inner membrane</location>
        <topology evidence="1">Multi-pass membrane protein</topology>
    </subcellularLocation>
</comment>
<evidence type="ECO:0000256" key="7">
    <source>
        <dbReference type="ARBA" id="ARBA00023136"/>
    </source>
</evidence>
<sequence>MKISDLCIRRPVFATVLSLVVILVGLVAFTRLTVREYPNIDPPVVLVETVYRGASAEVIESQVTRVLEESIAGIEGIDFVRSITRPERSLVVVRFKLSRDAESTANDVRDRVSRVRGKLPDEIDEPIVSKVEADAQPVLYIAFSSDRHSALELTDFADRYVKDRLQSIAGVSEARIFGERRYAMRIWLDAGRLAAYNLTPQDVEGALRRQNVDLPAGRIESRNMEFTVLSETDLRTAEQFGAIIVREVNSYPVRLSDVGHVEVGPADERVSVRFNGKPAVSLGVVKQAVANPLDISAGVREALPSILENLPEGMQAQIAYDTSVFIRASIDSVYRTIGEAVLLVVAVVFLFLRNWRATLIPVVTIPASLMGAFAIMYAMGFTINTLTLLAMVLAIGLVVDDAIVVLENIYRHIEDGMAPLDAAFKGAKEIGFAVVAMTLTLAAVYAPIGFMSGTTGRLFTEFAWALAGAVLVSGFVALTLSPMMCGRLLKHEVSHGRLFNLVEKALNGMTDGYSRFLRQALKARPLVILIGVVFAGGSYFLFAMLKPELSPIEDRGTIIGSFNGPEGATLNYMEKYARQVERIMEEVPEAVSRFVVSGNPILSQGVSFTRLEHWNDRDRKQQQIVTQLTPRFNELAGVQGFVNNPPSLGQNLRSPPVWIVLQGSMDYSELNRLVGLVTAEAAKYPALTNIDTRLKMNKPEIKVAVNREKASDLGIDVDTIGRTLETMLGGRQVTRFKQNGKQYDVIVQVANIERANPEDLSKIYVRGRSGQMVQLSNLVDVRESLTARELTRMSQLRAADVTANVAPGYSEGEALAQLEAAARAVLPATVQIDYNGQSREFKQASGDILFTFILALLFIYLVLAAQFESFIDPFIIMLTVPLSMTGALLALKLGGGTMNIYSQVGLVTLVGLITKNGILIVEFANQLQEEGRSRLEAVIEAASLRLRPILMTTAAMVLGALPLAMALGAGAESRNQIGLVIVGGLLLGTLLTLFVVPTAYTLLARDRSKVKAAAPAAVHHPAE</sequence>
<dbReference type="AlphaFoldDB" id="A0A516H0T0"/>
<feature type="transmembrane region" description="Helical" evidence="8">
    <location>
        <begin position="977"/>
        <end position="1003"/>
    </location>
</feature>
<dbReference type="OrthoDB" id="9806532at2"/>
<dbReference type="SUPFAM" id="SSF82866">
    <property type="entry name" value="Multidrug efflux transporter AcrB transmembrane domain"/>
    <property type="match status" value="2"/>
</dbReference>
<dbReference type="FunFam" id="1.20.1640.10:FF:000001">
    <property type="entry name" value="Efflux pump membrane transporter"/>
    <property type="match status" value="1"/>
</dbReference>
<feature type="transmembrane region" description="Helical" evidence="8">
    <location>
        <begin position="462"/>
        <end position="480"/>
    </location>
</feature>
<evidence type="ECO:0000256" key="8">
    <source>
        <dbReference type="SAM" id="Phobius"/>
    </source>
</evidence>
<accession>A0A516H0T0</accession>
<dbReference type="Gene3D" id="1.20.1640.10">
    <property type="entry name" value="Multidrug efflux transporter AcrB transmembrane domain"/>
    <property type="match status" value="2"/>
</dbReference>
<dbReference type="Gene3D" id="3.30.2090.10">
    <property type="entry name" value="Multidrug efflux transporter AcrB TolC docking domain, DN and DC subdomains"/>
    <property type="match status" value="2"/>
</dbReference>
<evidence type="ECO:0000256" key="1">
    <source>
        <dbReference type="ARBA" id="ARBA00004429"/>
    </source>
</evidence>
<dbReference type="GO" id="GO:0005886">
    <property type="term" value="C:plasma membrane"/>
    <property type="evidence" value="ECO:0007669"/>
    <property type="project" value="UniProtKB-SubCell"/>
</dbReference>
<feature type="transmembrane region" description="Helical" evidence="8">
    <location>
        <begin position="848"/>
        <end position="867"/>
    </location>
</feature>
<organism evidence="9 10">
    <name type="scientific">Ferrovibrio terrae</name>
    <dbReference type="NCBI Taxonomy" id="2594003"/>
    <lineage>
        <taxon>Bacteria</taxon>
        <taxon>Pseudomonadati</taxon>
        <taxon>Pseudomonadota</taxon>
        <taxon>Alphaproteobacteria</taxon>
        <taxon>Rhodospirillales</taxon>
        <taxon>Rhodospirillaceae</taxon>
        <taxon>Ferrovibrio</taxon>
    </lineage>
</organism>
<feature type="transmembrane region" description="Helical" evidence="8">
    <location>
        <begin position="949"/>
        <end position="971"/>
    </location>
</feature>
<dbReference type="InterPro" id="IPR001036">
    <property type="entry name" value="Acrflvin-R"/>
</dbReference>
<keyword evidence="2" id="KW-0813">Transport</keyword>
<protein>
    <submittedName>
        <fullName evidence="9">Efflux RND transporter permease subunit</fullName>
    </submittedName>
</protein>
<evidence type="ECO:0000313" key="10">
    <source>
        <dbReference type="Proteomes" id="UP000317496"/>
    </source>
</evidence>
<keyword evidence="10" id="KW-1185">Reference proteome</keyword>
<dbReference type="Gene3D" id="3.30.70.1430">
    <property type="entry name" value="Multidrug efflux transporter AcrB pore domain"/>
    <property type="match status" value="2"/>
</dbReference>
<dbReference type="EMBL" id="CP041636">
    <property type="protein sequence ID" value="QDO97382.1"/>
    <property type="molecule type" value="Genomic_DNA"/>
</dbReference>
<evidence type="ECO:0000256" key="4">
    <source>
        <dbReference type="ARBA" id="ARBA00022519"/>
    </source>
</evidence>
<evidence type="ECO:0000256" key="2">
    <source>
        <dbReference type="ARBA" id="ARBA00022448"/>
    </source>
</evidence>
<dbReference type="SUPFAM" id="SSF82714">
    <property type="entry name" value="Multidrug efflux transporter AcrB TolC docking domain, DN and DC subdomains"/>
    <property type="match status" value="2"/>
</dbReference>
<dbReference type="Gene3D" id="3.30.70.1440">
    <property type="entry name" value="Multidrug efflux transporter AcrB pore domain"/>
    <property type="match status" value="1"/>
</dbReference>
<dbReference type="PANTHER" id="PTHR32063:SF28">
    <property type="entry name" value="BLR2861 PROTEIN"/>
    <property type="match status" value="1"/>
</dbReference>
<dbReference type="Proteomes" id="UP000317496">
    <property type="component" value="Chromosome"/>
</dbReference>
<evidence type="ECO:0000256" key="6">
    <source>
        <dbReference type="ARBA" id="ARBA00022989"/>
    </source>
</evidence>
<dbReference type="GO" id="GO:0042910">
    <property type="term" value="F:xenobiotic transmembrane transporter activity"/>
    <property type="evidence" value="ECO:0007669"/>
    <property type="project" value="TreeGrafter"/>
</dbReference>
<dbReference type="Pfam" id="PF00873">
    <property type="entry name" value="ACR_tran"/>
    <property type="match status" value="1"/>
</dbReference>
<feature type="transmembrane region" description="Helical" evidence="8">
    <location>
        <begin position="900"/>
        <end position="924"/>
    </location>
</feature>
<feature type="transmembrane region" description="Helical" evidence="8">
    <location>
        <begin position="386"/>
        <end position="410"/>
    </location>
</feature>
<dbReference type="SUPFAM" id="SSF82693">
    <property type="entry name" value="Multidrug efflux transporter AcrB pore domain, PN1, PN2, PC1 and PC2 subdomains"/>
    <property type="match status" value="3"/>
</dbReference>